<dbReference type="InterPro" id="IPR052715">
    <property type="entry name" value="RAYT_transposase"/>
</dbReference>
<keyword evidence="1" id="KW-0472">Membrane</keyword>
<dbReference type="NCBIfam" id="NF047646">
    <property type="entry name" value="REP_Tyr_transpos"/>
    <property type="match status" value="1"/>
</dbReference>
<feature type="domain" description="Transposase IS200-like" evidence="2">
    <location>
        <begin position="8"/>
        <end position="147"/>
    </location>
</feature>
<evidence type="ECO:0000313" key="4">
    <source>
        <dbReference type="Proteomes" id="UP000006054"/>
    </source>
</evidence>
<dbReference type="PANTHER" id="PTHR36966">
    <property type="entry name" value="REP-ASSOCIATED TYROSINE TRANSPOSASE"/>
    <property type="match status" value="1"/>
</dbReference>
<dbReference type="AlphaFoldDB" id="I4AFZ7"/>
<feature type="transmembrane region" description="Helical" evidence="1">
    <location>
        <begin position="7"/>
        <end position="27"/>
    </location>
</feature>
<dbReference type="Proteomes" id="UP000006054">
    <property type="component" value="Chromosome"/>
</dbReference>
<keyword evidence="1" id="KW-0812">Transmembrane</keyword>
<dbReference type="InterPro" id="IPR036515">
    <property type="entry name" value="Transposase_17_sf"/>
</dbReference>
<dbReference type="GO" id="GO:0006313">
    <property type="term" value="P:DNA transposition"/>
    <property type="evidence" value="ECO:0007669"/>
    <property type="project" value="InterPro"/>
</dbReference>
<dbReference type="GO" id="GO:0004803">
    <property type="term" value="F:transposase activity"/>
    <property type="evidence" value="ECO:0007669"/>
    <property type="project" value="InterPro"/>
</dbReference>
<gene>
    <name evidence="3" type="ordered locus">Fleli_0406</name>
</gene>
<dbReference type="PANTHER" id="PTHR36966:SF1">
    <property type="entry name" value="REP-ASSOCIATED TYROSINE TRANSPOSASE"/>
    <property type="match status" value="1"/>
</dbReference>
<proteinExistence type="predicted"/>
<keyword evidence="1" id="KW-1133">Transmembrane helix</keyword>
<protein>
    <submittedName>
        <fullName evidence="3">Transposase</fullName>
    </submittedName>
</protein>
<dbReference type="OrthoDB" id="9788881at2"/>
<dbReference type="EMBL" id="CP003345">
    <property type="protein sequence ID" value="AFM02882.1"/>
    <property type="molecule type" value="Genomic_DNA"/>
</dbReference>
<dbReference type="Gene3D" id="3.30.70.1290">
    <property type="entry name" value="Transposase IS200-like"/>
    <property type="match status" value="1"/>
</dbReference>
<accession>I4AFZ7</accession>
<evidence type="ECO:0000313" key="3">
    <source>
        <dbReference type="EMBL" id="AFM02882.1"/>
    </source>
</evidence>
<dbReference type="InterPro" id="IPR002686">
    <property type="entry name" value="Transposase_17"/>
</dbReference>
<dbReference type="HOGENOM" id="CLU_068226_5_1_10"/>
<dbReference type="RefSeq" id="WP_014796342.1">
    <property type="nucleotide sequence ID" value="NC_018018.1"/>
</dbReference>
<dbReference type="SMART" id="SM01321">
    <property type="entry name" value="Y1_Tnp"/>
    <property type="match status" value="1"/>
</dbReference>
<dbReference type="SUPFAM" id="SSF143422">
    <property type="entry name" value="Transposase IS200-like"/>
    <property type="match status" value="1"/>
</dbReference>
<evidence type="ECO:0000256" key="1">
    <source>
        <dbReference type="SAM" id="Phobius"/>
    </source>
</evidence>
<dbReference type="eggNOG" id="COG1943">
    <property type="taxonomic scope" value="Bacteria"/>
</dbReference>
<dbReference type="STRING" id="880071.Fleli_0406"/>
<dbReference type="GO" id="GO:0043565">
    <property type="term" value="F:sequence-specific DNA binding"/>
    <property type="evidence" value="ECO:0007669"/>
    <property type="project" value="TreeGrafter"/>
</dbReference>
<keyword evidence="4" id="KW-1185">Reference proteome</keyword>
<sequence length="177" mass="20931">MSEYRKTYEGGLFFITLTVVGWIDVFTRKEYADILVGSLEFCKKEKQLAIFAYVIMPSHIHLIVRRNEGLLSDWLRDFKSHTAKKIIKEIENGGFESRKEWLLHMFKYYAKFQAQNSNYMFWQKSNHPTDLFTEKVIKQKIDYIHQNPVAANLVTEESYYHYSSANPLSPLKMNGEE</sequence>
<evidence type="ECO:0000259" key="2">
    <source>
        <dbReference type="SMART" id="SM01321"/>
    </source>
</evidence>
<reference evidence="4" key="1">
    <citation type="submission" date="2012-06" db="EMBL/GenBank/DDBJ databases">
        <title>The complete genome of Flexibacter litoralis DSM 6794.</title>
        <authorList>
            <person name="Lucas S."/>
            <person name="Copeland A."/>
            <person name="Lapidus A."/>
            <person name="Glavina del Rio T."/>
            <person name="Dalin E."/>
            <person name="Tice H."/>
            <person name="Bruce D."/>
            <person name="Goodwin L."/>
            <person name="Pitluck S."/>
            <person name="Peters L."/>
            <person name="Ovchinnikova G."/>
            <person name="Lu M."/>
            <person name="Kyrpides N."/>
            <person name="Mavromatis K."/>
            <person name="Ivanova N."/>
            <person name="Brettin T."/>
            <person name="Detter J.C."/>
            <person name="Han C."/>
            <person name="Larimer F."/>
            <person name="Land M."/>
            <person name="Hauser L."/>
            <person name="Markowitz V."/>
            <person name="Cheng J.-F."/>
            <person name="Hugenholtz P."/>
            <person name="Woyke T."/>
            <person name="Wu D."/>
            <person name="Spring S."/>
            <person name="Lang E."/>
            <person name="Kopitz M."/>
            <person name="Brambilla E."/>
            <person name="Klenk H.-P."/>
            <person name="Eisen J.A."/>
        </authorList>
    </citation>
    <scope>NUCLEOTIDE SEQUENCE [LARGE SCALE GENOMIC DNA]</scope>
    <source>
        <strain evidence="4">ATCC 23117 / DSM 6794 / NBRC 15988 / NCIMB 1366 / Sio-4</strain>
    </source>
</reference>
<organism evidence="3 4">
    <name type="scientific">Bernardetia litoralis (strain ATCC 23117 / DSM 6794 / NBRC 15988 / NCIMB 1366 / Fx l1 / Sio-4)</name>
    <name type="common">Flexibacter litoralis</name>
    <dbReference type="NCBI Taxonomy" id="880071"/>
    <lineage>
        <taxon>Bacteria</taxon>
        <taxon>Pseudomonadati</taxon>
        <taxon>Bacteroidota</taxon>
        <taxon>Cytophagia</taxon>
        <taxon>Cytophagales</taxon>
        <taxon>Bernardetiaceae</taxon>
        <taxon>Bernardetia</taxon>
    </lineage>
</organism>
<dbReference type="KEGG" id="fli:Fleli_0406"/>
<name>I4AFZ7_BERLS</name>